<dbReference type="PANTHER" id="PTHR34385">
    <property type="entry name" value="D-ALANYL-D-ALANINE CARBOXYPEPTIDASE"/>
    <property type="match status" value="1"/>
</dbReference>
<accession>A0A9D2SWU8</accession>
<dbReference type="CDD" id="cd14852">
    <property type="entry name" value="LD-carboxypeptidase"/>
    <property type="match status" value="1"/>
</dbReference>
<comment type="caution">
    <text evidence="3">The sequence shown here is derived from an EMBL/GenBank/DDBJ whole genome shotgun (WGS) entry which is preliminary data.</text>
</comment>
<dbReference type="InterPro" id="IPR003709">
    <property type="entry name" value="VanY-like_core_dom"/>
</dbReference>
<evidence type="ECO:0000256" key="1">
    <source>
        <dbReference type="SAM" id="MobiDB-lite"/>
    </source>
</evidence>
<dbReference type="Gene3D" id="2.60.40.10">
    <property type="entry name" value="Immunoglobulins"/>
    <property type="match status" value="1"/>
</dbReference>
<dbReference type="AlphaFoldDB" id="A0A9D2SWU8"/>
<dbReference type="SUPFAM" id="SSF55166">
    <property type="entry name" value="Hedgehog/DD-peptidase"/>
    <property type="match status" value="1"/>
</dbReference>
<dbReference type="GO" id="GO:0006508">
    <property type="term" value="P:proteolysis"/>
    <property type="evidence" value="ECO:0007669"/>
    <property type="project" value="InterPro"/>
</dbReference>
<sequence>MKKFKLTKMNITLIVIALALTAGVITSAVLWNHQQQLIAERERIFDSMSMTFQEQSVIEYGSDTSAKDLIVHMKGGVIKEYPQLDTKKIGTQTLRFLMKQDEVEKTFEYTVEIKDSEPPIILIKEDIIELRVNDSFDPSSNITSVSDPVDGDLQRQEEGEEPEKGHYLIISDVDTSKAGTYTVRILAADANGNSAQQEYTVEVKGIIESLIPDEIKDLGDQLDTTKPTYVNGILLVNKNHPLPRSYGNGVDATAYAALMQLQAAAQNAGYSIPLISGYRSYDYQAQLYNGYVARDGKEAADRYSAQPGKSEHQSGLAFDVGSIDNNYGETNAGRWLAAHCADYGFILRYPPGKEHITGYMYEPWHIRYVGNATASAIMSSGLTLEEYLGVY</sequence>
<dbReference type="Gene3D" id="3.30.1380.10">
    <property type="match status" value="1"/>
</dbReference>
<feature type="region of interest" description="Disordered" evidence="1">
    <location>
        <begin position="139"/>
        <end position="162"/>
    </location>
</feature>
<gene>
    <name evidence="3" type="ORF">H9702_09520</name>
</gene>
<protein>
    <submittedName>
        <fullName evidence="3">D-alanyl-D-alanine carboxypeptidase family protein</fullName>
    </submittedName>
</protein>
<dbReference type="Pfam" id="PF02557">
    <property type="entry name" value="VanY"/>
    <property type="match status" value="1"/>
</dbReference>
<dbReference type="InterPro" id="IPR009045">
    <property type="entry name" value="Zn_M74/Hedgehog-like"/>
</dbReference>
<feature type="compositionally biased region" description="Basic and acidic residues" evidence="1">
    <location>
        <begin position="152"/>
        <end position="162"/>
    </location>
</feature>
<proteinExistence type="predicted"/>
<reference evidence="3" key="2">
    <citation type="submission" date="2021-04" db="EMBL/GenBank/DDBJ databases">
        <authorList>
            <person name="Gilroy R."/>
        </authorList>
    </citation>
    <scope>NUCLEOTIDE SEQUENCE</scope>
    <source>
        <strain evidence="3">CHK187-11901</strain>
    </source>
</reference>
<dbReference type="EMBL" id="DWWM01000057">
    <property type="protein sequence ID" value="HJC37349.1"/>
    <property type="molecule type" value="Genomic_DNA"/>
</dbReference>
<feature type="domain" description="D-alanyl-D-alanine carboxypeptidase-like core" evidence="2">
    <location>
        <begin position="250"/>
        <end position="370"/>
    </location>
</feature>
<keyword evidence="3" id="KW-0121">Carboxypeptidase</keyword>
<dbReference type="PANTHER" id="PTHR34385:SF1">
    <property type="entry name" value="PEPTIDOGLYCAN L-ALANYL-D-GLUTAMATE ENDOPEPTIDASE CWLK"/>
    <property type="match status" value="1"/>
</dbReference>
<dbReference type="InterPro" id="IPR058193">
    <property type="entry name" value="VanY/YodJ_core_dom"/>
</dbReference>
<name>A0A9D2SWU8_9FIRM</name>
<reference evidence="3" key="1">
    <citation type="journal article" date="2021" name="PeerJ">
        <title>Extensive microbial diversity within the chicken gut microbiome revealed by metagenomics and culture.</title>
        <authorList>
            <person name="Gilroy R."/>
            <person name="Ravi A."/>
            <person name="Getino M."/>
            <person name="Pursley I."/>
            <person name="Horton D.L."/>
            <person name="Alikhan N.F."/>
            <person name="Baker D."/>
            <person name="Gharbi K."/>
            <person name="Hall N."/>
            <person name="Watson M."/>
            <person name="Adriaenssens E.M."/>
            <person name="Foster-Nyarko E."/>
            <person name="Jarju S."/>
            <person name="Secka A."/>
            <person name="Antonio M."/>
            <person name="Oren A."/>
            <person name="Chaudhuri R.R."/>
            <person name="La Ragione R."/>
            <person name="Hildebrand F."/>
            <person name="Pallen M.J."/>
        </authorList>
    </citation>
    <scope>NUCLEOTIDE SEQUENCE</scope>
    <source>
        <strain evidence="3">CHK187-11901</strain>
    </source>
</reference>
<keyword evidence="3" id="KW-0645">Protease</keyword>
<dbReference type="GO" id="GO:0004180">
    <property type="term" value="F:carboxypeptidase activity"/>
    <property type="evidence" value="ECO:0007669"/>
    <property type="project" value="UniProtKB-KW"/>
</dbReference>
<evidence type="ECO:0000259" key="2">
    <source>
        <dbReference type="Pfam" id="PF02557"/>
    </source>
</evidence>
<dbReference type="InterPro" id="IPR013783">
    <property type="entry name" value="Ig-like_fold"/>
</dbReference>
<dbReference type="InterPro" id="IPR052179">
    <property type="entry name" value="DD-CPase-like"/>
</dbReference>
<evidence type="ECO:0000313" key="3">
    <source>
        <dbReference type="EMBL" id="HJC37349.1"/>
    </source>
</evidence>
<dbReference type="Proteomes" id="UP000823896">
    <property type="component" value="Unassembled WGS sequence"/>
</dbReference>
<evidence type="ECO:0000313" key="4">
    <source>
        <dbReference type="Proteomes" id="UP000823896"/>
    </source>
</evidence>
<keyword evidence="3" id="KW-0378">Hydrolase</keyword>
<organism evidence="3 4">
    <name type="scientific">Candidatus Merdibacter merdavium</name>
    <dbReference type="NCBI Taxonomy" id="2838692"/>
    <lineage>
        <taxon>Bacteria</taxon>
        <taxon>Bacillati</taxon>
        <taxon>Bacillota</taxon>
        <taxon>Erysipelotrichia</taxon>
        <taxon>Erysipelotrichales</taxon>
        <taxon>Erysipelotrichaceae</taxon>
        <taxon>Merdibacter</taxon>
    </lineage>
</organism>